<dbReference type="KEGG" id="dde:Dde_0356"/>
<dbReference type="RefSeq" id="WP_011366495.1">
    <property type="nucleotide sequence ID" value="NC_007519.1"/>
</dbReference>
<accession>Q316I9</accession>
<keyword evidence="7" id="KW-0282">Flagellum</keyword>
<dbReference type="PIRSF" id="PIRSF002889">
    <property type="entry name" value="Rod_FlgB"/>
    <property type="match status" value="1"/>
</dbReference>
<evidence type="ECO:0000256" key="2">
    <source>
        <dbReference type="ARBA" id="ARBA00009677"/>
    </source>
</evidence>
<evidence type="ECO:0000256" key="5">
    <source>
        <dbReference type="ARBA" id="ARBA00024934"/>
    </source>
</evidence>
<evidence type="ECO:0000256" key="6">
    <source>
        <dbReference type="PIRNR" id="PIRNR002889"/>
    </source>
</evidence>
<dbReference type="GO" id="GO:0030694">
    <property type="term" value="C:bacterial-type flagellum basal body, rod"/>
    <property type="evidence" value="ECO:0007669"/>
    <property type="project" value="InterPro"/>
</dbReference>
<reference evidence="7 8" key="1">
    <citation type="journal article" date="2011" name="J. Bacteriol.">
        <title>Complete genome sequence and updated annotation of Desulfovibrio alaskensis G20.</title>
        <authorList>
            <person name="Hauser L.J."/>
            <person name="Land M.L."/>
            <person name="Brown S.D."/>
            <person name="Larimer F."/>
            <person name="Keller K.L."/>
            <person name="Rapp-Giles B.J."/>
            <person name="Price M.N."/>
            <person name="Lin M."/>
            <person name="Bruce D.C."/>
            <person name="Detter J.C."/>
            <person name="Tapia R."/>
            <person name="Han C.S."/>
            <person name="Goodwin L.A."/>
            <person name="Cheng J.F."/>
            <person name="Pitluck S."/>
            <person name="Copeland A."/>
            <person name="Lucas S."/>
            <person name="Nolan M."/>
            <person name="Lapidus A.L."/>
            <person name="Palumbo A.V."/>
            <person name="Wall J.D."/>
        </authorList>
    </citation>
    <scope>NUCLEOTIDE SEQUENCE [LARGE SCALE GENOMIC DNA]</scope>
    <source>
        <strain evidence="8">ATCC BAA 1058 / DSM 17464 / G20</strain>
    </source>
</reference>
<organism evidence="7 8">
    <name type="scientific">Oleidesulfovibrio alaskensis (strain ATCC BAA-1058 / DSM 17464 / G20)</name>
    <name type="common">Desulfovibrio alaskensis</name>
    <dbReference type="NCBI Taxonomy" id="207559"/>
    <lineage>
        <taxon>Bacteria</taxon>
        <taxon>Pseudomonadati</taxon>
        <taxon>Thermodesulfobacteriota</taxon>
        <taxon>Desulfovibrionia</taxon>
        <taxon>Desulfovibrionales</taxon>
        <taxon>Desulfovibrionaceae</taxon>
        <taxon>Oleidesulfovibrio</taxon>
    </lineage>
</organism>
<comment type="function">
    <text evidence="5 6">Structural component of flagellum, the bacterial motility apparatus. Part of the rod structure of flagellar basal body.</text>
</comment>
<dbReference type="InterPro" id="IPR006300">
    <property type="entry name" value="FlgB"/>
</dbReference>
<evidence type="ECO:0000313" key="8">
    <source>
        <dbReference type="Proteomes" id="UP000002710"/>
    </source>
</evidence>
<proteinExistence type="inferred from homology"/>
<dbReference type="PANTHER" id="PTHR30435">
    <property type="entry name" value="FLAGELLAR PROTEIN"/>
    <property type="match status" value="1"/>
</dbReference>
<evidence type="ECO:0000256" key="4">
    <source>
        <dbReference type="ARBA" id="ARBA00023143"/>
    </source>
</evidence>
<dbReference type="eggNOG" id="COG1815">
    <property type="taxonomic scope" value="Bacteria"/>
</dbReference>
<comment type="subunit">
    <text evidence="6">The basal body constitutes a major portion of the flagellar organelle and consists of a number of rings mounted on a central rod.</text>
</comment>
<dbReference type="NCBIfam" id="TIGR01396">
    <property type="entry name" value="FlgB"/>
    <property type="match status" value="1"/>
</dbReference>
<dbReference type="AlphaFoldDB" id="Q316I9"/>
<keyword evidence="4 6" id="KW-0975">Bacterial flagellum</keyword>
<evidence type="ECO:0000256" key="1">
    <source>
        <dbReference type="ARBA" id="ARBA00004117"/>
    </source>
</evidence>
<keyword evidence="7" id="KW-0969">Cilium</keyword>
<dbReference type="GO" id="GO:0071978">
    <property type="term" value="P:bacterial-type flagellum-dependent swarming motility"/>
    <property type="evidence" value="ECO:0007669"/>
    <property type="project" value="TreeGrafter"/>
</dbReference>
<dbReference type="PANTHER" id="PTHR30435:SF12">
    <property type="entry name" value="FLAGELLAR BASAL BODY ROD PROTEIN FLGB"/>
    <property type="match status" value="1"/>
</dbReference>
<gene>
    <name evidence="7" type="ordered locus">Dde_0356</name>
</gene>
<name>Q316I9_OLEA2</name>
<keyword evidence="7" id="KW-0966">Cell projection</keyword>
<comment type="similarity">
    <text evidence="2 6">Belongs to the flagella basal body rod proteins family.</text>
</comment>
<dbReference type="Proteomes" id="UP000002710">
    <property type="component" value="Chromosome"/>
</dbReference>
<sequence length="136" mass="15441">MKTLFGQHMEVTAKVMDMQLKRQNVIMSNMANVRTPGYKARELDFEKDLQAALSLGTEGKIARTHEKHVPATFDPETFGPEWTKAFRPRVVHGEDQVDLDKEMAKMAKNTLQYNTLSTIIKGNFQGLKDVIMTGQK</sequence>
<dbReference type="HOGENOM" id="CLU_125463_3_0_7"/>
<dbReference type="NCBIfam" id="NF009264">
    <property type="entry name" value="PRK12621.1"/>
    <property type="match status" value="1"/>
</dbReference>
<dbReference type="EMBL" id="CP000112">
    <property type="protein sequence ID" value="ABB37157.2"/>
    <property type="molecule type" value="Genomic_DNA"/>
</dbReference>
<comment type="subcellular location">
    <subcellularLocation>
        <location evidence="1 6">Bacterial flagellum basal body</location>
    </subcellularLocation>
</comment>
<evidence type="ECO:0000313" key="7">
    <source>
        <dbReference type="EMBL" id="ABB37157.2"/>
    </source>
</evidence>
<keyword evidence="8" id="KW-1185">Reference proteome</keyword>
<dbReference type="STRING" id="207559.Dde_0356"/>
<evidence type="ECO:0000256" key="3">
    <source>
        <dbReference type="ARBA" id="ARBA00014376"/>
    </source>
</evidence>
<protein>
    <recommendedName>
        <fullName evidence="3 6">Flagellar basal body rod protein FlgB</fullName>
    </recommendedName>
</protein>